<accession>A0A8F6R1R6</accession>
<sequence length="57" mass="6782">MIIPDLNELVSLHDGVEIFVKPFVLKLENKNPNHVEHGSGWDEERLKFRKRLKLVFR</sequence>
<evidence type="ECO:0000313" key="1">
    <source>
        <dbReference type="EMBL" id="QXR26445.1"/>
    </source>
</evidence>
<organism evidence="1">
    <name type="scientific">Acinetobacter junii</name>
    <dbReference type="NCBI Taxonomy" id="40215"/>
    <lineage>
        <taxon>Bacteria</taxon>
        <taxon>Pseudomonadati</taxon>
        <taxon>Pseudomonadota</taxon>
        <taxon>Gammaproteobacteria</taxon>
        <taxon>Moraxellales</taxon>
        <taxon>Moraxellaceae</taxon>
        <taxon>Acinetobacter</taxon>
    </lineage>
</organism>
<reference evidence="1" key="2">
    <citation type="submission" date="2021-06" db="EMBL/GenBank/DDBJ databases">
        <authorList>
            <person name="Diorio-Toth L."/>
        </authorList>
    </citation>
    <scope>NUCLEOTIDE SEQUENCE</scope>
    <source>
        <strain evidence="1">AJ_351</strain>
    </source>
</reference>
<dbReference type="Proteomes" id="UP000279359">
    <property type="component" value="Chromosome"/>
</dbReference>
<gene>
    <name evidence="1" type="ORF">EGT69_008865</name>
</gene>
<proteinExistence type="predicted"/>
<dbReference type="RefSeq" id="WP_171495774.1">
    <property type="nucleotide sequence ID" value="NZ_BKSS01000071.1"/>
</dbReference>
<protein>
    <submittedName>
        <fullName evidence="1">Uncharacterized protein</fullName>
    </submittedName>
</protein>
<dbReference type="AlphaFoldDB" id="A0A8F6R1R6"/>
<name>A0A8F6R1R6_ACIJU</name>
<dbReference type="EMBL" id="CP078018">
    <property type="protein sequence ID" value="QXR26445.1"/>
    <property type="molecule type" value="Genomic_DNA"/>
</dbReference>
<reference evidence="1" key="1">
    <citation type="journal article" date="2019" name="Nat. Commun.">
        <title>Spatiotemporal dynamics of multidrug resistant bacteria on intensive care unit surfaces.</title>
        <authorList>
            <person name="D'Souza A.W."/>
            <person name="Potter R.F."/>
            <person name="Wallace M."/>
            <person name="Shupe A."/>
            <person name="Patel S."/>
            <person name="Sun X."/>
            <person name="Gul D."/>
            <person name="Kwon J.H."/>
            <person name="Andleeb S."/>
            <person name="Burnham C.D."/>
            <person name="Dantas G."/>
        </authorList>
    </citation>
    <scope>NUCLEOTIDE SEQUENCE</scope>
    <source>
        <strain evidence="1">AJ_351</strain>
    </source>
</reference>